<dbReference type="STRING" id="388950.GCA_001611675_00735"/>
<gene>
    <name evidence="1" type="ORF">SAMN04487941_3154</name>
</gene>
<dbReference type="SUPFAM" id="SSF50952">
    <property type="entry name" value="Soluble quinoprotein glucose dehydrogenase"/>
    <property type="match status" value="1"/>
</dbReference>
<protein>
    <submittedName>
        <fullName evidence="1">Glucose/arabinose dehydrogenase, beta-propeller fold</fullName>
    </submittedName>
</protein>
<dbReference type="InterPro" id="IPR011041">
    <property type="entry name" value="Quinoprot_gluc/sorb_DH_b-prop"/>
</dbReference>
<dbReference type="AlphaFoldDB" id="A0A1I7JXG4"/>
<dbReference type="PANTHER" id="PTHR33546">
    <property type="entry name" value="LARGE, MULTIFUNCTIONAL SECRETED PROTEIN-RELATED"/>
    <property type="match status" value="1"/>
</dbReference>
<dbReference type="InterPro" id="IPR011042">
    <property type="entry name" value="6-blade_b-propeller_TolB-like"/>
</dbReference>
<dbReference type="RefSeq" id="WP_068836915.1">
    <property type="nucleotide sequence ID" value="NZ_BMXC01000004.1"/>
</dbReference>
<dbReference type="PANTHER" id="PTHR33546:SF1">
    <property type="entry name" value="LARGE, MULTIFUNCTIONAL SECRETED PROTEIN"/>
    <property type="match status" value="1"/>
</dbReference>
<accession>A0A1I7JXG4</accession>
<keyword evidence="2" id="KW-1185">Reference proteome</keyword>
<evidence type="ECO:0000313" key="2">
    <source>
        <dbReference type="Proteomes" id="UP000182491"/>
    </source>
</evidence>
<dbReference type="OrthoDB" id="9770043at2"/>
<proteinExistence type="predicted"/>
<reference evidence="2" key="1">
    <citation type="submission" date="2016-10" db="EMBL/GenBank/DDBJ databases">
        <authorList>
            <person name="Varghese N."/>
        </authorList>
    </citation>
    <scope>NUCLEOTIDE SEQUENCE [LARGE SCALE GENOMIC DNA]</scope>
    <source>
        <strain evidence="2">DSM 18820</strain>
    </source>
</reference>
<name>A0A1I7JXG4_9BACT</name>
<organism evidence="1 2">
    <name type="scientific">Pontibacter akesuensis</name>
    <dbReference type="NCBI Taxonomy" id="388950"/>
    <lineage>
        <taxon>Bacteria</taxon>
        <taxon>Pseudomonadati</taxon>
        <taxon>Bacteroidota</taxon>
        <taxon>Cytophagia</taxon>
        <taxon>Cytophagales</taxon>
        <taxon>Hymenobacteraceae</taxon>
        <taxon>Pontibacter</taxon>
    </lineage>
</organism>
<sequence length="524" mass="57287">MSEKEESRRGPIASAMAGAVSVGANMLGEKFTELKHNADSKKLKASANFPMIRLPEGYEIEKIAQGLTYPTSVAWDDRGNMYVAEAGGTFLDEENASARILRVDSNGTATEVVNLDGKIYPAISGMTWYNGAFYITHRDRELYGCVSRVTPDGEVTQILGGIVDSKSDHQPNDVRVGRDGRMYVCVGIGGNSGYMDENMIPFVLKAPDGHPTPAKDIVLTGYNIELPDFREGGKGTVLTGAFMPFGTATEPGQAVKGSNKAGGTILVFDPENAEATVQPYAWGFRNAIGIAWNRDNDMFVAVNGYDNAAGRPINDYHDGTYRVREGAWYGWPDFAANFSPVTDARFKPSSSAIPPTYKGRERVAKELHFLIDHEASGLEQPDTSLILGLHEVNSSPSKPDVAPEGWGDYANHLFVPEYGDFQWITNPMRDKFAGNRIARIETSGSGENTVHAFIQNEKVGPGSQQGELGEGIERPYDVKFGPDGAMYIVDFGSHRTSLKRIAEGHFPVEFDRGTGMVWRVTKMK</sequence>
<dbReference type="EMBL" id="FPCA01000004">
    <property type="protein sequence ID" value="SFU89887.1"/>
    <property type="molecule type" value="Genomic_DNA"/>
</dbReference>
<dbReference type="Gene3D" id="2.120.10.30">
    <property type="entry name" value="TolB, C-terminal domain"/>
    <property type="match status" value="1"/>
</dbReference>
<evidence type="ECO:0000313" key="1">
    <source>
        <dbReference type="EMBL" id="SFU89887.1"/>
    </source>
</evidence>
<dbReference type="Proteomes" id="UP000182491">
    <property type="component" value="Unassembled WGS sequence"/>
</dbReference>